<evidence type="ECO:0000256" key="4">
    <source>
        <dbReference type="ARBA" id="ARBA00022984"/>
    </source>
</evidence>
<dbReference type="EMBL" id="JACGWZ010000001">
    <property type="protein sequence ID" value="MBA8823219.1"/>
    <property type="molecule type" value="Genomic_DNA"/>
</dbReference>
<keyword evidence="10" id="KW-0449">Lipoprotein</keyword>
<feature type="domain" description="L,D-TPase catalytic" evidence="9">
    <location>
        <begin position="46"/>
        <end position="154"/>
    </location>
</feature>
<sequence>MRRRKSFTATVAALTLGSVLGGGAVAQAAPAPPPPAPSETPCAPTARACVDLSTQQTWLQENGRVTYGPVPITSGKPAAPTPTGTFQVQWKDVDHRSSEFDNAPMPYSVFFTLNGIAFHQGSLERPSNGCIHLSTSAAPKYFDSLAPSDEVQVVR</sequence>
<evidence type="ECO:0000256" key="5">
    <source>
        <dbReference type="ARBA" id="ARBA00023316"/>
    </source>
</evidence>
<dbReference type="GO" id="GO:0018104">
    <property type="term" value="P:peptidoglycan-protein cross-linking"/>
    <property type="evidence" value="ECO:0007669"/>
    <property type="project" value="TreeGrafter"/>
</dbReference>
<feature type="chain" id="PRO_5032848184" evidence="8">
    <location>
        <begin position="29"/>
        <end position="155"/>
    </location>
</feature>
<keyword evidence="3 6" id="KW-0133">Cell shape</keyword>
<dbReference type="UniPathway" id="UPA00219"/>
<accession>A0A839DR57</accession>
<dbReference type="Gene3D" id="2.40.440.10">
    <property type="entry name" value="L,D-transpeptidase catalytic domain-like"/>
    <property type="match status" value="1"/>
</dbReference>
<dbReference type="Pfam" id="PF03734">
    <property type="entry name" value="YkuD"/>
    <property type="match status" value="1"/>
</dbReference>
<feature type="active site" description="Proton donor/acceptor" evidence="6">
    <location>
        <position position="119"/>
    </location>
</feature>
<dbReference type="GO" id="GO:0005576">
    <property type="term" value="C:extracellular region"/>
    <property type="evidence" value="ECO:0007669"/>
    <property type="project" value="TreeGrafter"/>
</dbReference>
<feature type="signal peptide" evidence="8">
    <location>
        <begin position="1"/>
        <end position="28"/>
    </location>
</feature>
<dbReference type="InterPro" id="IPR050979">
    <property type="entry name" value="LD-transpeptidase"/>
</dbReference>
<evidence type="ECO:0000256" key="3">
    <source>
        <dbReference type="ARBA" id="ARBA00022960"/>
    </source>
</evidence>
<dbReference type="InterPro" id="IPR005490">
    <property type="entry name" value="LD_TPept_cat_dom"/>
</dbReference>
<dbReference type="GO" id="GO:0016740">
    <property type="term" value="F:transferase activity"/>
    <property type="evidence" value="ECO:0007669"/>
    <property type="project" value="UniProtKB-KW"/>
</dbReference>
<comment type="caution">
    <text evidence="10">The sequence shown here is derived from an EMBL/GenBank/DDBJ whole genome shotgun (WGS) entry which is preliminary data.</text>
</comment>
<dbReference type="GO" id="GO:0071972">
    <property type="term" value="F:peptidoglycan L,D-transpeptidase activity"/>
    <property type="evidence" value="ECO:0007669"/>
    <property type="project" value="TreeGrafter"/>
</dbReference>
<evidence type="ECO:0000313" key="10">
    <source>
        <dbReference type="EMBL" id="MBA8823219.1"/>
    </source>
</evidence>
<dbReference type="GO" id="GO:0071555">
    <property type="term" value="P:cell wall organization"/>
    <property type="evidence" value="ECO:0007669"/>
    <property type="project" value="UniProtKB-UniRule"/>
</dbReference>
<protein>
    <submittedName>
        <fullName evidence="10">Lipoprotein-anchoring transpeptidase ErfK/SrfK</fullName>
    </submittedName>
</protein>
<evidence type="ECO:0000256" key="6">
    <source>
        <dbReference type="PROSITE-ProRule" id="PRU01373"/>
    </source>
</evidence>
<gene>
    <name evidence="10" type="ORF">FHX42_000548</name>
</gene>
<keyword evidence="4 6" id="KW-0573">Peptidoglycan synthesis</keyword>
<keyword evidence="5 6" id="KW-0961">Cell wall biogenesis/degradation</keyword>
<dbReference type="Proteomes" id="UP000569329">
    <property type="component" value="Unassembled WGS sequence"/>
</dbReference>
<dbReference type="RefSeq" id="WP_182542565.1">
    <property type="nucleotide sequence ID" value="NZ_JACGWZ010000001.1"/>
</dbReference>
<keyword evidence="2" id="KW-0808">Transferase</keyword>
<dbReference type="SUPFAM" id="SSF141523">
    <property type="entry name" value="L,D-transpeptidase catalytic domain-like"/>
    <property type="match status" value="1"/>
</dbReference>
<keyword evidence="11" id="KW-1185">Reference proteome</keyword>
<dbReference type="PANTHER" id="PTHR30582">
    <property type="entry name" value="L,D-TRANSPEPTIDASE"/>
    <property type="match status" value="1"/>
</dbReference>
<dbReference type="AlphaFoldDB" id="A0A839DR57"/>
<dbReference type="InterPro" id="IPR038063">
    <property type="entry name" value="Transpep_catalytic_dom"/>
</dbReference>
<dbReference type="PROSITE" id="PS52029">
    <property type="entry name" value="LD_TPASE"/>
    <property type="match status" value="1"/>
</dbReference>
<comment type="pathway">
    <text evidence="1 6">Cell wall biogenesis; peptidoglycan biosynthesis.</text>
</comment>
<feature type="active site" description="Nucleophile" evidence="6">
    <location>
        <position position="130"/>
    </location>
</feature>
<dbReference type="CDD" id="cd16913">
    <property type="entry name" value="YkuD_like"/>
    <property type="match status" value="1"/>
</dbReference>
<evidence type="ECO:0000313" key="11">
    <source>
        <dbReference type="Proteomes" id="UP000569329"/>
    </source>
</evidence>
<reference evidence="10 11" key="1">
    <citation type="submission" date="2020-07" db="EMBL/GenBank/DDBJ databases">
        <title>Sequencing the genomes of 1000 actinobacteria strains.</title>
        <authorList>
            <person name="Klenk H.-P."/>
        </authorList>
    </citation>
    <scope>NUCLEOTIDE SEQUENCE [LARGE SCALE GENOMIC DNA]</scope>
    <source>
        <strain evidence="10 11">DSM 45975</strain>
    </source>
</reference>
<feature type="region of interest" description="Disordered" evidence="7">
    <location>
        <begin position="65"/>
        <end position="84"/>
    </location>
</feature>
<evidence type="ECO:0000256" key="7">
    <source>
        <dbReference type="SAM" id="MobiDB-lite"/>
    </source>
</evidence>
<dbReference type="GO" id="GO:0008360">
    <property type="term" value="P:regulation of cell shape"/>
    <property type="evidence" value="ECO:0007669"/>
    <property type="project" value="UniProtKB-UniRule"/>
</dbReference>
<evidence type="ECO:0000256" key="1">
    <source>
        <dbReference type="ARBA" id="ARBA00004752"/>
    </source>
</evidence>
<dbReference type="PANTHER" id="PTHR30582:SF33">
    <property type="entry name" value="EXPORTED PROTEIN"/>
    <property type="match status" value="1"/>
</dbReference>
<keyword evidence="8" id="KW-0732">Signal</keyword>
<evidence type="ECO:0000259" key="9">
    <source>
        <dbReference type="PROSITE" id="PS52029"/>
    </source>
</evidence>
<name>A0A839DR57_9PSEU</name>
<evidence type="ECO:0000256" key="2">
    <source>
        <dbReference type="ARBA" id="ARBA00022679"/>
    </source>
</evidence>
<proteinExistence type="predicted"/>
<evidence type="ECO:0000256" key="8">
    <source>
        <dbReference type="SAM" id="SignalP"/>
    </source>
</evidence>
<organism evidence="10 11">
    <name type="scientific">Halosaccharopolyspora lacisalsi</name>
    <dbReference type="NCBI Taxonomy" id="1000566"/>
    <lineage>
        <taxon>Bacteria</taxon>
        <taxon>Bacillati</taxon>
        <taxon>Actinomycetota</taxon>
        <taxon>Actinomycetes</taxon>
        <taxon>Pseudonocardiales</taxon>
        <taxon>Pseudonocardiaceae</taxon>
        <taxon>Halosaccharopolyspora</taxon>
    </lineage>
</organism>